<sequence length="135" mass="15751">TVYLSTLPYGCIPDNLVDFFHQFLTHANTQWSELCSKAGEWLSRRREGQLMSQGKDPQTMDDLAKDARKLADLRRSLASQISEARMFMNKPSIRREPYESRKKLLKYLEEEFEPGVTKRLDELDQIARDLLQIVS</sequence>
<dbReference type="GeneID" id="36597286"/>
<reference evidence="2" key="1">
    <citation type="submission" date="2016-07" db="EMBL/GenBank/DDBJ databases">
        <title>Multiple horizontal gene transfer events from other fungi enriched the ability of initially mycotrophic Trichoderma (Ascomycota) to feed on dead plant biomass.</title>
        <authorList>
            <consortium name="DOE Joint Genome Institute"/>
            <person name="Atanasova L."/>
            <person name="Chenthamara K."/>
            <person name="Zhang J."/>
            <person name="Grujic M."/>
            <person name="Henrissat B."/>
            <person name="Kuo A."/>
            <person name="Aerts A."/>
            <person name="Salamov A."/>
            <person name="Lipzen A."/>
            <person name="Labutti K."/>
            <person name="Barry K."/>
            <person name="Miao Y."/>
            <person name="Rahimi M.J."/>
            <person name="Shen Q."/>
            <person name="Grigoriev I.V."/>
            <person name="Kubicek C.P."/>
            <person name="Druzhinina I.S."/>
        </authorList>
    </citation>
    <scope>NUCLEOTIDE SEQUENCE [LARGE SCALE GENOMIC DNA]</scope>
    <source>
        <strain evidence="2">TUCIM 6016</strain>
    </source>
</reference>
<protein>
    <submittedName>
        <fullName evidence="1">Uncharacterized protein</fullName>
    </submittedName>
</protein>
<gene>
    <name evidence="1" type="ORF">BBK36DRAFT_1102280</name>
</gene>
<proteinExistence type="predicted"/>
<dbReference type="EMBL" id="KZ680215">
    <property type="protein sequence ID" value="PTB65088.1"/>
    <property type="molecule type" value="Genomic_DNA"/>
</dbReference>
<keyword evidence="2" id="KW-1185">Reference proteome</keyword>
<organism evidence="1 2">
    <name type="scientific">Trichoderma citrinoviride</name>
    <dbReference type="NCBI Taxonomy" id="58853"/>
    <lineage>
        <taxon>Eukaryota</taxon>
        <taxon>Fungi</taxon>
        <taxon>Dikarya</taxon>
        <taxon>Ascomycota</taxon>
        <taxon>Pezizomycotina</taxon>
        <taxon>Sordariomycetes</taxon>
        <taxon>Hypocreomycetidae</taxon>
        <taxon>Hypocreales</taxon>
        <taxon>Hypocreaceae</taxon>
        <taxon>Trichoderma</taxon>
    </lineage>
</organism>
<dbReference type="AlphaFoldDB" id="A0A2T4B728"/>
<feature type="non-terminal residue" evidence="1">
    <location>
        <position position="1"/>
    </location>
</feature>
<dbReference type="Proteomes" id="UP000241546">
    <property type="component" value="Unassembled WGS sequence"/>
</dbReference>
<evidence type="ECO:0000313" key="2">
    <source>
        <dbReference type="Proteomes" id="UP000241546"/>
    </source>
</evidence>
<evidence type="ECO:0000313" key="1">
    <source>
        <dbReference type="EMBL" id="PTB65088.1"/>
    </source>
</evidence>
<feature type="non-terminal residue" evidence="1">
    <location>
        <position position="135"/>
    </location>
</feature>
<accession>A0A2T4B728</accession>
<name>A0A2T4B728_9HYPO</name>
<dbReference type="OrthoDB" id="5428055at2759"/>
<dbReference type="RefSeq" id="XP_024748408.1">
    <property type="nucleotide sequence ID" value="XM_024889167.1"/>
</dbReference>